<dbReference type="PANTHER" id="PTHR24399:SF70">
    <property type="entry name" value="C2H2-TYPE DOMAIN-CONTAINING PROTEIN"/>
    <property type="match status" value="1"/>
</dbReference>
<comment type="caution">
    <text evidence="15">The sequence shown here is derived from an EMBL/GenBank/DDBJ whole genome shotgun (WGS) entry which is preliminary data.</text>
</comment>
<feature type="domain" description="C2H2-type" evidence="14">
    <location>
        <begin position="377"/>
        <end position="404"/>
    </location>
</feature>
<keyword evidence="4" id="KW-0479">Metal-binding</keyword>
<dbReference type="GO" id="GO:0001227">
    <property type="term" value="F:DNA-binding transcription repressor activity, RNA polymerase II-specific"/>
    <property type="evidence" value="ECO:0007669"/>
    <property type="project" value="TreeGrafter"/>
</dbReference>
<keyword evidence="6 12" id="KW-0863">Zinc-finger</keyword>
<keyword evidence="9" id="KW-0238">DNA-binding</keyword>
<dbReference type="FunFam" id="3.30.160.60:FF:000145">
    <property type="entry name" value="Zinc finger protein 574"/>
    <property type="match status" value="1"/>
</dbReference>
<dbReference type="SMART" id="SM00355">
    <property type="entry name" value="ZnF_C2H2"/>
    <property type="match status" value="10"/>
</dbReference>
<evidence type="ECO:0000256" key="5">
    <source>
        <dbReference type="ARBA" id="ARBA00022737"/>
    </source>
</evidence>
<evidence type="ECO:0000256" key="9">
    <source>
        <dbReference type="ARBA" id="ARBA00023125"/>
    </source>
</evidence>
<dbReference type="FunFam" id="3.30.160.60:FF:001629">
    <property type="entry name" value="Uncharacterized protein"/>
    <property type="match status" value="1"/>
</dbReference>
<organism evidence="15 16">
    <name type="scientific">Dreissena polymorpha</name>
    <name type="common">Zebra mussel</name>
    <name type="synonym">Mytilus polymorpha</name>
    <dbReference type="NCBI Taxonomy" id="45954"/>
    <lineage>
        <taxon>Eukaryota</taxon>
        <taxon>Metazoa</taxon>
        <taxon>Spiralia</taxon>
        <taxon>Lophotrochozoa</taxon>
        <taxon>Mollusca</taxon>
        <taxon>Bivalvia</taxon>
        <taxon>Autobranchia</taxon>
        <taxon>Heteroconchia</taxon>
        <taxon>Euheterodonta</taxon>
        <taxon>Imparidentia</taxon>
        <taxon>Neoheterodontei</taxon>
        <taxon>Myida</taxon>
        <taxon>Dreissenoidea</taxon>
        <taxon>Dreissenidae</taxon>
        <taxon>Dreissena</taxon>
    </lineage>
</organism>
<feature type="region of interest" description="Disordered" evidence="13">
    <location>
        <begin position="558"/>
        <end position="580"/>
    </location>
</feature>
<feature type="domain" description="C2H2-type" evidence="14">
    <location>
        <begin position="490"/>
        <end position="517"/>
    </location>
</feature>
<dbReference type="FunFam" id="3.30.160.60:FF:000100">
    <property type="entry name" value="Zinc finger 45-like"/>
    <property type="match status" value="2"/>
</dbReference>
<evidence type="ECO:0000256" key="6">
    <source>
        <dbReference type="ARBA" id="ARBA00022771"/>
    </source>
</evidence>
<dbReference type="EMBL" id="JAIWYP010000016">
    <property type="protein sequence ID" value="KAH3694771.1"/>
    <property type="molecule type" value="Genomic_DNA"/>
</dbReference>
<dbReference type="SUPFAM" id="SSF57667">
    <property type="entry name" value="beta-beta-alpha zinc fingers"/>
    <property type="match status" value="6"/>
</dbReference>
<dbReference type="InterPro" id="IPR013087">
    <property type="entry name" value="Znf_C2H2_type"/>
</dbReference>
<feature type="region of interest" description="Disordered" evidence="13">
    <location>
        <begin position="217"/>
        <end position="244"/>
    </location>
</feature>
<feature type="domain" description="C2H2-type" evidence="14">
    <location>
        <begin position="434"/>
        <end position="461"/>
    </location>
</feature>
<reference evidence="15" key="2">
    <citation type="submission" date="2020-11" db="EMBL/GenBank/DDBJ databases">
        <authorList>
            <person name="McCartney M.A."/>
            <person name="Auch B."/>
            <person name="Kono T."/>
            <person name="Mallez S."/>
            <person name="Becker A."/>
            <person name="Gohl D.M."/>
            <person name="Silverstein K.A.T."/>
            <person name="Koren S."/>
            <person name="Bechman K.B."/>
            <person name="Herman A."/>
            <person name="Abrahante J.E."/>
            <person name="Garbe J."/>
        </authorList>
    </citation>
    <scope>NUCLEOTIDE SEQUENCE</scope>
    <source>
        <strain evidence="15">Duluth1</strain>
        <tissue evidence="15">Whole animal</tissue>
    </source>
</reference>
<dbReference type="Proteomes" id="UP000828390">
    <property type="component" value="Unassembled WGS sequence"/>
</dbReference>
<comment type="similarity">
    <text evidence="3">Belongs to the krueppel C2H2-type zinc-finger protein family.</text>
</comment>
<accession>A0A9D3Y8U2</accession>
<evidence type="ECO:0000256" key="1">
    <source>
        <dbReference type="ARBA" id="ARBA00003767"/>
    </source>
</evidence>
<dbReference type="Gene3D" id="3.30.160.60">
    <property type="entry name" value="Classic Zinc Finger"/>
    <property type="match status" value="8"/>
</dbReference>
<feature type="compositionally biased region" description="Polar residues" evidence="13">
    <location>
        <begin position="171"/>
        <end position="183"/>
    </location>
</feature>
<gene>
    <name evidence="15" type="ORF">DPMN_082212</name>
</gene>
<evidence type="ECO:0000256" key="3">
    <source>
        <dbReference type="ARBA" id="ARBA00006991"/>
    </source>
</evidence>
<protein>
    <recommendedName>
        <fullName evidence="14">C2H2-type domain-containing protein</fullName>
    </recommendedName>
</protein>
<keyword evidence="5" id="KW-0677">Repeat</keyword>
<dbReference type="OrthoDB" id="6150451at2759"/>
<keyword evidence="10" id="KW-0804">Transcription</keyword>
<reference evidence="15" key="1">
    <citation type="journal article" date="2019" name="bioRxiv">
        <title>The Genome of the Zebra Mussel, Dreissena polymorpha: A Resource for Invasive Species Research.</title>
        <authorList>
            <person name="McCartney M.A."/>
            <person name="Auch B."/>
            <person name="Kono T."/>
            <person name="Mallez S."/>
            <person name="Zhang Y."/>
            <person name="Obille A."/>
            <person name="Becker A."/>
            <person name="Abrahante J.E."/>
            <person name="Garbe J."/>
            <person name="Badalamenti J.P."/>
            <person name="Herman A."/>
            <person name="Mangelson H."/>
            <person name="Liachko I."/>
            <person name="Sullivan S."/>
            <person name="Sone E.D."/>
            <person name="Koren S."/>
            <person name="Silverstein K.A.T."/>
            <person name="Beckman K.B."/>
            <person name="Gohl D.M."/>
        </authorList>
    </citation>
    <scope>NUCLEOTIDE SEQUENCE</scope>
    <source>
        <strain evidence="15">Duluth1</strain>
        <tissue evidence="15">Whole animal</tissue>
    </source>
</reference>
<dbReference type="Pfam" id="PF13912">
    <property type="entry name" value="zf-C2H2_6"/>
    <property type="match status" value="1"/>
</dbReference>
<evidence type="ECO:0000256" key="13">
    <source>
        <dbReference type="SAM" id="MobiDB-lite"/>
    </source>
</evidence>
<feature type="compositionally biased region" description="Polar residues" evidence="13">
    <location>
        <begin position="217"/>
        <end position="241"/>
    </location>
</feature>
<evidence type="ECO:0000256" key="4">
    <source>
        <dbReference type="ARBA" id="ARBA00022723"/>
    </source>
</evidence>
<name>A0A9D3Y8U2_DREPO</name>
<dbReference type="Pfam" id="PF00096">
    <property type="entry name" value="zf-C2H2"/>
    <property type="match status" value="5"/>
</dbReference>
<dbReference type="PROSITE" id="PS00028">
    <property type="entry name" value="ZINC_FINGER_C2H2_1"/>
    <property type="match status" value="7"/>
</dbReference>
<proteinExistence type="inferred from homology"/>
<keyword evidence="16" id="KW-1185">Reference proteome</keyword>
<keyword evidence="11" id="KW-0539">Nucleus</keyword>
<evidence type="ECO:0000313" key="16">
    <source>
        <dbReference type="Proteomes" id="UP000828390"/>
    </source>
</evidence>
<dbReference type="FunFam" id="3.30.160.60:FF:001266">
    <property type="entry name" value="Zinc finger protein 662"/>
    <property type="match status" value="1"/>
</dbReference>
<dbReference type="PROSITE" id="PS50157">
    <property type="entry name" value="ZINC_FINGER_C2H2_2"/>
    <property type="match status" value="8"/>
</dbReference>
<dbReference type="GO" id="GO:0005654">
    <property type="term" value="C:nucleoplasm"/>
    <property type="evidence" value="ECO:0007669"/>
    <property type="project" value="TreeGrafter"/>
</dbReference>
<dbReference type="GO" id="GO:0000978">
    <property type="term" value="F:RNA polymerase II cis-regulatory region sequence-specific DNA binding"/>
    <property type="evidence" value="ECO:0007669"/>
    <property type="project" value="TreeGrafter"/>
</dbReference>
<evidence type="ECO:0000256" key="2">
    <source>
        <dbReference type="ARBA" id="ARBA00004123"/>
    </source>
</evidence>
<keyword evidence="7" id="KW-0862">Zinc</keyword>
<evidence type="ECO:0000259" key="14">
    <source>
        <dbReference type="PROSITE" id="PS50157"/>
    </source>
</evidence>
<evidence type="ECO:0000256" key="12">
    <source>
        <dbReference type="PROSITE-ProRule" id="PRU00042"/>
    </source>
</evidence>
<evidence type="ECO:0000256" key="8">
    <source>
        <dbReference type="ARBA" id="ARBA00023015"/>
    </source>
</evidence>
<dbReference type="PANTHER" id="PTHR24399">
    <property type="entry name" value="ZINC FINGER AND BTB DOMAIN-CONTAINING"/>
    <property type="match status" value="1"/>
</dbReference>
<sequence>MTDLFQQFGGALNDFKIRNIDSDSLHEIIGEFAPLIGVAIDHAKDKTSNLSKDPPVTVKQEPLEEIEDKSTSNLGKDPTVTVKQEPLEEIEANSTSNAQYGQIPRRSRSTGNKYDVFNLKDDVGNGIKVEQSYAMDLSVQPAIEIKVEVCENSDTESPLPDSLSRKRLHSDSITNGYSSSDNESLMKRIKTESNDTLFIVNAENEKLVQTLKIPNLQNINSTSPNTKQEPQTESNADVNSQDDSDGPHYLYAITSSKNGKFYKCLICQRLCDTKYHVKRHILSHGGSLKPFQCDQCDKSFSQKCDLNRHLNVHNTARNFTCSVCGKSFKRSDYLAKHERQYCGVLKPFKCQKCHKGFEDENQVRVHTCMDKNNATLFACENCPETFNTVDALVEHRKAHMKVETDFQCSKCGKKFTEFMAYVDHFKNHSGERPYRCDLCQKVFSRNHNLMTHMLIHSQEKKHTCQICAKAFTYYSNLQVHLRVHRNERPYICKICDKGFLTSSDLRRHQRVHSGEKPYKCKHCKAEYARKERLISHLVIHIEEGMLARGELGGDGGLDSSMVVDDTSKDSLVIESDTSDE</sequence>
<dbReference type="FunFam" id="3.30.160.60:FF:000065">
    <property type="entry name" value="B-cell CLL/lymphoma 6, member B"/>
    <property type="match status" value="1"/>
</dbReference>
<dbReference type="InterPro" id="IPR036236">
    <property type="entry name" value="Znf_C2H2_sf"/>
</dbReference>
<feature type="domain" description="C2H2-type" evidence="14">
    <location>
        <begin position="291"/>
        <end position="318"/>
    </location>
</feature>
<evidence type="ECO:0000313" key="15">
    <source>
        <dbReference type="EMBL" id="KAH3694771.1"/>
    </source>
</evidence>
<comment type="subcellular location">
    <subcellularLocation>
        <location evidence="2">Nucleus</location>
    </subcellularLocation>
</comment>
<feature type="domain" description="C2H2-type" evidence="14">
    <location>
        <begin position="319"/>
        <end position="347"/>
    </location>
</feature>
<dbReference type="AlphaFoldDB" id="A0A9D3Y8U2"/>
<evidence type="ECO:0000256" key="11">
    <source>
        <dbReference type="ARBA" id="ARBA00023242"/>
    </source>
</evidence>
<dbReference type="GO" id="GO:0008270">
    <property type="term" value="F:zinc ion binding"/>
    <property type="evidence" value="ECO:0007669"/>
    <property type="project" value="UniProtKB-KW"/>
</dbReference>
<keyword evidence="8" id="KW-0805">Transcription regulation</keyword>
<comment type="function">
    <text evidence="1">May be involved in transcriptional regulation.</text>
</comment>
<feature type="domain" description="C2H2-type" evidence="14">
    <location>
        <begin position="406"/>
        <end position="433"/>
    </location>
</feature>
<evidence type="ECO:0000256" key="10">
    <source>
        <dbReference type="ARBA" id="ARBA00023163"/>
    </source>
</evidence>
<evidence type="ECO:0000256" key="7">
    <source>
        <dbReference type="ARBA" id="ARBA00022833"/>
    </source>
</evidence>
<feature type="domain" description="C2H2-type" evidence="14">
    <location>
        <begin position="518"/>
        <end position="545"/>
    </location>
</feature>
<feature type="domain" description="C2H2-type" evidence="14">
    <location>
        <begin position="462"/>
        <end position="489"/>
    </location>
</feature>
<feature type="region of interest" description="Disordered" evidence="13">
    <location>
        <begin position="151"/>
        <end position="184"/>
    </location>
</feature>